<evidence type="ECO:0000313" key="1">
    <source>
        <dbReference type="EMBL" id="ASJ72043.1"/>
    </source>
</evidence>
<accession>A0A2Z2NLL0</accession>
<name>A0A2Z2NLL0_9GAMM</name>
<reference evidence="1 2" key="1">
    <citation type="submission" date="2016-12" db="EMBL/GenBank/DDBJ databases">
        <authorList>
            <person name="Song W.-J."/>
            <person name="Kurnit D.M."/>
        </authorList>
    </citation>
    <scope>NUCLEOTIDE SEQUENCE [LARGE SCALE GENOMIC DNA]</scope>
    <source>
        <strain evidence="1 2">IMCC3135</strain>
    </source>
</reference>
<dbReference type="KEGG" id="gai:IMCC3135_09735"/>
<gene>
    <name evidence="1" type="ORF">IMCC3135_09735</name>
</gene>
<dbReference type="EMBL" id="CP018632">
    <property type="protein sequence ID" value="ASJ72043.1"/>
    <property type="molecule type" value="Genomic_DNA"/>
</dbReference>
<dbReference type="AlphaFoldDB" id="A0A2Z2NLL0"/>
<evidence type="ECO:0000313" key="2">
    <source>
        <dbReference type="Proteomes" id="UP000250079"/>
    </source>
</evidence>
<keyword evidence="2" id="KW-1185">Reference proteome</keyword>
<sequence length="57" mass="6640">MIIPVPNVSSIHGETIKTRDMTRKEIFNYVEFDYIILRYHSSKNNTSPVQLKLTNAD</sequence>
<dbReference type="Proteomes" id="UP000250079">
    <property type="component" value="Chromosome"/>
</dbReference>
<protein>
    <submittedName>
        <fullName evidence="1">Uncharacterized protein</fullName>
    </submittedName>
</protein>
<proteinExistence type="predicted"/>
<organism evidence="1 2">
    <name type="scientific">Granulosicoccus antarcticus IMCC3135</name>
    <dbReference type="NCBI Taxonomy" id="1192854"/>
    <lineage>
        <taxon>Bacteria</taxon>
        <taxon>Pseudomonadati</taxon>
        <taxon>Pseudomonadota</taxon>
        <taxon>Gammaproteobacteria</taxon>
        <taxon>Chromatiales</taxon>
        <taxon>Granulosicoccaceae</taxon>
        <taxon>Granulosicoccus</taxon>
    </lineage>
</organism>